<dbReference type="PANTHER" id="PTHR46501">
    <property type="entry name" value="MYOMEGALIN"/>
    <property type="match status" value="1"/>
</dbReference>
<evidence type="ECO:0000313" key="2">
    <source>
        <dbReference type="Proteomes" id="UP000000715"/>
    </source>
</evidence>
<dbReference type="GO" id="GO:0005794">
    <property type="term" value="C:Golgi apparatus"/>
    <property type="evidence" value="ECO:0007669"/>
    <property type="project" value="TreeGrafter"/>
</dbReference>
<sequence length="195" mass="22052">MLHLRAKIHQHLEEKRRAEGELKELKAQIEEAELSSVAHIRNTMLSLCLKNAELKEQMGEAMSDGWEIEEDKEKGEVAVETGGQKGTGPGLPRTVTAWSLCWLFSQVNNWPQARDHGIPSEFSLPGSTKHLHSQLAQCRQCYQDLQEKLLISEATVFAQANQLEKYRVMLSESLVKQDSKQVQVDLQHLGYETCG</sequence>
<dbReference type="Proteomes" id="UP000000715">
    <property type="component" value="Unplaced"/>
</dbReference>
<organism evidence="2 3">
    <name type="scientific">Mustela putorius furo</name>
    <name type="common">European domestic ferret</name>
    <name type="synonym">Mustela furo</name>
    <dbReference type="NCBI Taxonomy" id="9669"/>
    <lineage>
        <taxon>Eukaryota</taxon>
        <taxon>Metazoa</taxon>
        <taxon>Chordata</taxon>
        <taxon>Craniata</taxon>
        <taxon>Vertebrata</taxon>
        <taxon>Euteleostomi</taxon>
        <taxon>Mammalia</taxon>
        <taxon>Eutheria</taxon>
        <taxon>Laurasiatheria</taxon>
        <taxon>Carnivora</taxon>
        <taxon>Caniformia</taxon>
        <taxon>Musteloidea</taxon>
        <taxon>Mustelidae</taxon>
        <taxon>Mustelinae</taxon>
        <taxon>Mustela</taxon>
    </lineage>
</organism>
<evidence type="ECO:0000256" key="1">
    <source>
        <dbReference type="SAM" id="Coils"/>
    </source>
</evidence>
<dbReference type="GeneID" id="123392944"/>
<proteinExistence type="predicted"/>
<reference evidence="3" key="1">
    <citation type="submission" date="2025-08" db="UniProtKB">
        <authorList>
            <consortium name="RefSeq"/>
        </authorList>
    </citation>
    <scope>IDENTIFICATION</scope>
    <source>
        <tissue evidence="3">Brain</tissue>
    </source>
</reference>
<dbReference type="InterPro" id="IPR052593">
    <property type="entry name" value="MT-associated_AKAP9-binding"/>
</dbReference>
<accession>A0A8U0SC81</accession>
<protein>
    <submittedName>
        <fullName evidence="3">Myomegalin-like</fullName>
    </submittedName>
</protein>
<dbReference type="PANTHER" id="PTHR46501:SF2">
    <property type="entry name" value="MYOMEGALIN"/>
    <property type="match status" value="1"/>
</dbReference>
<evidence type="ECO:0000313" key="3">
    <source>
        <dbReference type="RefSeq" id="XP_044939346.1"/>
    </source>
</evidence>
<feature type="coiled-coil region" evidence="1">
    <location>
        <begin position="1"/>
        <end position="42"/>
    </location>
</feature>
<dbReference type="AlphaFoldDB" id="A0A8U0SC81"/>
<dbReference type="GO" id="GO:0005813">
    <property type="term" value="C:centrosome"/>
    <property type="evidence" value="ECO:0007669"/>
    <property type="project" value="TreeGrafter"/>
</dbReference>
<gene>
    <name evidence="3" type="primary">LOC123392944</name>
</gene>
<dbReference type="GO" id="GO:0060090">
    <property type="term" value="F:molecular adaptor activity"/>
    <property type="evidence" value="ECO:0007669"/>
    <property type="project" value="TreeGrafter"/>
</dbReference>
<dbReference type="GO" id="GO:0007098">
    <property type="term" value="P:centrosome cycle"/>
    <property type="evidence" value="ECO:0007669"/>
    <property type="project" value="TreeGrafter"/>
</dbReference>
<dbReference type="RefSeq" id="XP_044939346.1">
    <property type="nucleotide sequence ID" value="XM_045083411.1"/>
</dbReference>
<dbReference type="GO" id="GO:1903358">
    <property type="term" value="P:regulation of Golgi organization"/>
    <property type="evidence" value="ECO:0007669"/>
    <property type="project" value="TreeGrafter"/>
</dbReference>
<keyword evidence="2" id="KW-1185">Reference proteome</keyword>
<keyword evidence="1" id="KW-0175">Coiled coil</keyword>
<dbReference type="OrthoDB" id="9535580at2759"/>
<name>A0A8U0SC81_MUSPF</name>
<dbReference type="GO" id="GO:0090063">
    <property type="term" value="P:positive regulation of microtubule nucleation"/>
    <property type="evidence" value="ECO:0007669"/>
    <property type="project" value="TreeGrafter"/>
</dbReference>